<evidence type="ECO:0000313" key="4">
    <source>
        <dbReference type="EMBL" id="KAJ5585723.1"/>
    </source>
</evidence>
<sequence length="353" mass="38859">MALDFRCDTLETEVAEKFRAVVKDKTFVLSDLTRSDLAATTADALAHGGAATIIFTGRPQPDVQSILDHIRRKHNYTKIVFFAAETGSLASIREVAQSIIDLEVSIDGVIRFPTLQATAWELTEDGVESQFQKNYLSYFVLITLLLEKMTVDARVVLISTTIRREAPAPRWEDVNYSVSRVSASQYRKINKKVSEMNAHAGQNGETYHSLDGYAQSMFANIMFAKGLAERNKSISAFSVSPGNTSSNIQSFVSPEQVASWLQLKKRACENLPILLQQAPVSLAHASTTICRALLDPILAGSQNGPPIEQTGAFLDNQKVVALPYLDSPAGEESATKLWLVSEELVSQRQTSYP</sequence>
<organism evidence="4 5">
    <name type="scientific">Penicillium hetheringtonii</name>
    <dbReference type="NCBI Taxonomy" id="911720"/>
    <lineage>
        <taxon>Eukaryota</taxon>
        <taxon>Fungi</taxon>
        <taxon>Dikarya</taxon>
        <taxon>Ascomycota</taxon>
        <taxon>Pezizomycotina</taxon>
        <taxon>Eurotiomycetes</taxon>
        <taxon>Eurotiomycetidae</taxon>
        <taxon>Eurotiales</taxon>
        <taxon>Aspergillaceae</taxon>
        <taxon>Penicillium</taxon>
    </lineage>
</organism>
<dbReference type="GO" id="GO:0016491">
    <property type="term" value="F:oxidoreductase activity"/>
    <property type="evidence" value="ECO:0007669"/>
    <property type="project" value="UniProtKB-KW"/>
</dbReference>
<dbReference type="Gene3D" id="3.40.50.720">
    <property type="entry name" value="NAD(P)-binding Rossmann-like Domain"/>
    <property type="match status" value="1"/>
</dbReference>
<keyword evidence="2" id="KW-0521">NADP</keyword>
<accession>A0AAD6DIS4</accession>
<keyword evidence="5" id="KW-1185">Reference proteome</keyword>
<comment type="similarity">
    <text evidence="1">Belongs to the short-chain dehydrogenases/reductases (SDR) family.</text>
</comment>
<dbReference type="AlphaFoldDB" id="A0AAD6DIS4"/>
<dbReference type="PANTHER" id="PTHR24320">
    <property type="entry name" value="RETINOL DEHYDROGENASE"/>
    <property type="match status" value="1"/>
</dbReference>
<evidence type="ECO:0000256" key="3">
    <source>
        <dbReference type="ARBA" id="ARBA00023002"/>
    </source>
</evidence>
<dbReference type="SUPFAM" id="SSF51735">
    <property type="entry name" value="NAD(P)-binding Rossmann-fold domains"/>
    <property type="match status" value="1"/>
</dbReference>
<dbReference type="Proteomes" id="UP001216150">
    <property type="component" value="Unassembled WGS sequence"/>
</dbReference>
<evidence type="ECO:0000313" key="5">
    <source>
        <dbReference type="Proteomes" id="UP001216150"/>
    </source>
</evidence>
<comment type="caution">
    <text evidence="4">The sequence shown here is derived from an EMBL/GenBank/DDBJ whole genome shotgun (WGS) entry which is preliminary data.</text>
</comment>
<dbReference type="PANTHER" id="PTHR24320:SF152">
    <property type="entry name" value="SHORT-CHAIN DEHYDROGENASE_REDUCTASE FAMILY PROTEIN"/>
    <property type="match status" value="1"/>
</dbReference>
<reference evidence="4 5" key="1">
    <citation type="journal article" date="2023" name="IMA Fungus">
        <title>Comparative genomic study of the Penicillium genus elucidates a diverse pangenome and 15 lateral gene transfer events.</title>
        <authorList>
            <person name="Petersen C."/>
            <person name="Sorensen T."/>
            <person name="Nielsen M.R."/>
            <person name="Sondergaard T.E."/>
            <person name="Sorensen J.L."/>
            <person name="Fitzpatrick D.A."/>
            <person name="Frisvad J.C."/>
            <person name="Nielsen K.L."/>
        </authorList>
    </citation>
    <scope>NUCLEOTIDE SEQUENCE [LARGE SCALE GENOMIC DNA]</scope>
    <source>
        <strain evidence="4 5">IBT 29057</strain>
    </source>
</reference>
<name>A0AAD6DIS4_9EURO</name>
<evidence type="ECO:0000256" key="2">
    <source>
        <dbReference type="ARBA" id="ARBA00022857"/>
    </source>
</evidence>
<protein>
    <submittedName>
        <fullName evidence="4">Uncharacterized protein</fullName>
    </submittedName>
</protein>
<gene>
    <name evidence="4" type="ORF">N7450_005510</name>
</gene>
<dbReference type="InterPro" id="IPR036291">
    <property type="entry name" value="NAD(P)-bd_dom_sf"/>
</dbReference>
<proteinExistence type="inferred from homology"/>
<evidence type="ECO:0000256" key="1">
    <source>
        <dbReference type="ARBA" id="ARBA00006484"/>
    </source>
</evidence>
<dbReference type="EMBL" id="JAQJAC010000004">
    <property type="protein sequence ID" value="KAJ5585723.1"/>
    <property type="molecule type" value="Genomic_DNA"/>
</dbReference>
<keyword evidence="3" id="KW-0560">Oxidoreductase</keyword>